<dbReference type="InterPro" id="IPR052383">
    <property type="entry name" value="Anti-sigma-E_RseA-like"/>
</dbReference>
<gene>
    <name evidence="2" type="ORF">CTI11_09035</name>
</gene>
<feature type="domain" description="Anti sigma-E protein RseA N-terminal" evidence="1">
    <location>
        <begin position="8"/>
        <end position="86"/>
    </location>
</feature>
<evidence type="ECO:0000259" key="1">
    <source>
        <dbReference type="Pfam" id="PF03872"/>
    </source>
</evidence>
<dbReference type="InterPro" id="IPR036147">
    <property type="entry name" value="Anti-sigma_E_RseA_N_sf"/>
</dbReference>
<dbReference type="PANTHER" id="PTHR38104">
    <property type="match status" value="1"/>
</dbReference>
<dbReference type="EMBL" id="PEKC01000024">
    <property type="protein sequence ID" value="PII36190.1"/>
    <property type="molecule type" value="Genomic_DNA"/>
</dbReference>
<dbReference type="Gene3D" id="1.10.10.880">
    <property type="entry name" value="Anti sigma-E protein RseA, N-terminal domain"/>
    <property type="match status" value="1"/>
</dbReference>
<accession>A0A2G7T8I0</accession>
<reference evidence="2" key="1">
    <citation type="submission" date="2017-10" db="EMBL/GenBank/DDBJ databases">
        <title>Chryseobacterium sp. B5 is a hydrocarbonoclastic and plant growth promoting bacterium.</title>
        <authorList>
            <person name="Thijs S."/>
            <person name="Gkorezis P."/>
            <person name="Van Hamme J."/>
        </authorList>
    </citation>
    <scope>NUCLEOTIDE SEQUENCE</scope>
    <source>
        <strain evidence="2">B5</strain>
    </source>
</reference>
<dbReference type="GO" id="GO:0016989">
    <property type="term" value="F:sigma factor antagonist activity"/>
    <property type="evidence" value="ECO:0007669"/>
    <property type="project" value="InterPro"/>
</dbReference>
<dbReference type="PANTHER" id="PTHR38104:SF1">
    <property type="entry name" value="ANTI-SIGMA-E FACTOR RSEA"/>
    <property type="match status" value="1"/>
</dbReference>
<protein>
    <submittedName>
        <fullName evidence="2">Anti-sigma factor</fullName>
    </submittedName>
</protein>
<sequence length="238" mass="24770">MNDDLTKREQLSALADGELSAAELQAVLAYAESDAGQQEWRMYHLVGDVLRSPELAHHSRHDVLSGIRAQLANEPRRPLVSVATEELAQIAHPAQDRAVINGAPLRDAANASVFRWKMAAGFASVAAVAAIGWSVMLGAPAGPGAAPGRALAALETGAPSAPVAVAGNAQDFPLGDTAQSSSVVAVAGPYGQSVMLRDPRLDALLASHPQYSGPATLQMPASFLRNANFASAPRANQR</sequence>
<dbReference type="InterPro" id="IPR005572">
    <property type="entry name" value="Anti-sigma_E_RseA_N"/>
</dbReference>
<dbReference type="SUPFAM" id="SSF89069">
    <property type="entry name" value="N-terminal, cytoplasmic domain of anti-sigmaE factor RseA"/>
    <property type="match status" value="1"/>
</dbReference>
<organism evidence="2">
    <name type="scientific">Chryseobacterium sp. B5</name>
    <dbReference type="NCBI Taxonomy" id="2050562"/>
    <lineage>
        <taxon>Bacteria</taxon>
        <taxon>Pseudomonadati</taxon>
        <taxon>Bacteroidota</taxon>
        <taxon>Flavobacteriia</taxon>
        <taxon>Flavobacteriales</taxon>
        <taxon>Weeksellaceae</taxon>
        <taxon>Chryseobacterium group</taxon>
        <taxon>Chryseobacterium</taxon>
    </lineage>
</organism>
<comment type="caution">
    <text evidence="2">The sequence shown here is derived from an EMBL/GenBank/DDBJ whole genome shotgun (WGS) entry which is preliminary data.</text>
</comment>
<dbReference type="Pfam" id="PF03872">
    <property type="entry name" value="RseA_N"/>
    <property type="match status" value="1"/>
</dbReference>
<name>A0A2G7T8I0_9FLAO</name>
<evidence type="ECO:0000313" key="2">
    <source>
        <dbReference type="EMBL" id="PII36190.1"/>
    </source>
</evidence>
<proteinExistence type="predicted"/>
<dbReference type="CDD" id="cd16328">
    <property type="entry name" value="RseA_N"/>
    <property type="match status" value="1"/>
</dbReference>
<dbReference type="AlphaFoldDB" id="A0A2G7T8I0"/>